<dbReference type="AlphaFoldDB" id="A0A645GW67"/>
<sequence length="94" mass="10442">MHLDARQLGVEEGAMLPEMRREIGADQPVDVLQHIAVEGRRHARRIGVGGLQHMHRLGQVDADEQASAVLARPQHLAHAREQLHRVARLEVADG</sequence>
<accession>A0A645GW67</accession>
<dbReference type="EMBL" id="VSSQ01080951">
    <property type="protein sequence ID" value="MPN29999.1"/>
    <property type="molecule type" value="Genomic_DNA"/>
</dbReference>
<protein>
    <submittedName>
        <fullName evidence="1">Uncharacterized protein</fullName>
    </submittedName>
</protein>
<proteinExistence type="predicted"/>
<organism evidence="1">
    <name type="scientific">bioreactor metagenome</name>
    <dbReference type="NCBI Taxonomy" id="1076179"/>
    <lineage>
        <taxon>unclassified sequences</taxon>
        <taxon>metagenomes</taxon>
        <taxon>ecological metagenomes</taxon>
    </lineage>
</organism>
<reference evidence="1" key="1">
    <citation type="submission" date="2019-08" db="EMBL/GenBank/DDBJ databases">
        <authorList>
            <person name="Kucharzyk K."/>
            <person name="Murdoch R.W."/>
            <person name="Higgins S."/>
            <person name="Loffler F."/>
        </authorList>
    </citation>
    <scope>NUCLEOTIDE SEQUENCE</scope>
</reference>
<evidence type="ECO:0000313" key="1">
    <source>
        <dbReference type="EMBL" id="MPN29999.1"/>
    </source>
</evidence>
<gene>
    <name evidence="1" type="ORF">SDC9_177456</name>
</gene>
<comment type="caution">
    <text evidence="1">The sequence shown here is derived from an EMBL/GenBank/DDBJ whole genome shotgun (WGS) entry which is preliminary data.</text>
</comment>
<name>A0A645GW67_9ZZZZ</name>